<evidence type="ECO:0000313" key="5">
    <source>
        <dbReference type="EMBL" id="MDQ0176532.1"/>
    </source>
</evidence>
<reference evidence="5 6" key="1">
    <citation type="submission" date="2023-07" db="EMBL/GenBank/DDBJ databases">
        <title>Genomic Encyclopedia of Type Strains, Phase IV (KMG-IV): sequencing the most valuable type-strain genomes for metagenomic binning, comparative biology and taxonomic classification.</title>
        <authorList>
            <person name="Goeker M."/>
        </authorList>
    </citation>
    <scope>NUCLEOTIDE SEQUENCE [LARGE SCALE GENOMIC DNA]</scope>
    <source>
        <strain evidence="5 6">DSM 23837</strain>
    </source>
</reference>
<dbReference type="EMBL" id="JAUSTT010000013">
    <property type="protein sequence ID" value="MDQ0176532.1"/>
    <property type="molecule type" value="Genomic_DNA"/>
</dbReference>
<accession>A0ABT9WTI4</accession>
<keyword evidence="1" id="KW-0678">Repressor</keyword>
<evidence type="ECO:0000259" key="4">
    <source>
        <dbReference type="PROSITE" id="PS50977"/>
    </source>
</evidence>
<dbReference type="SUPFAM" id="SSF46689">
    <property type="entry name" value="Homeodomain-like"/>
    <property type="match status" value="1"/>
</dbReference>
<dbReference type="InterPro" id="IPR050624">
    <property type="entry name" value="HTH-type_Tx_Regulator"/>
</dbReference>
<proteinExistence type="predicted"/>
<evidence type="ECO:0000256" key="2">
    <source>
        <dbReference type="ARBA" id="ARBA00023125"/>
    </source>
</evidence>
<evidence type="ECO:0000256" key="3">
    <source>
        <dbReference type="PROSITE-ProRule" id="PRU00335"/>
    </source>
</evidence>
<dbReference type="Gene3D" id="1.10.10.60">
    <property type="entry name" value="Homeodomain-like"/>
    <property type="match status" value="1"/>
</dbReference>
<keyword evidence="6" id="KW-1185">Reference proteome</keyword>
<dbReference type="PROSITE" id="PS50977">
    <property type="entry name" value="HTH_TETR_2"/>
    <property type="match status" value="1"/>
</dbReference>
<keyword evidence="2 3" id="KW-0238">DNA-binding</keyword>
<dbReference type="SUPFAM" id="SSF48498">
    <property type="entry name" value="Tetracyclin repressor-like, C-terminal domain"/>
    <property type="match status" value="1"/>
</dbReference>
<name>A0ABT9WTI4_9BACI</name>
<gene>
    <name evidence="5" type="ORF">J2S08_002376</name>
</gene>
<feature type="DNA-binding region" description="H-T-H motif" evidence="3">
    <location>
        <begin position="27"/>
        <end position="46"/>
    </location>
</feature>
<dbReference type="Proteomes" id="UP001223586">
    <property type="component" value="Unassembled WGS sequence"/>
</dbReference>
<sequence length="212" mass="25115">MTKKRLKERIIDAALILFEEKGYHGVTVEQIVDRCHTSKGGFYHNFKSKDELLYSIHDIFISYVLDKAKEAYDKYETPISRMYAIIHSFTKVFDMYKPHITVFYQESTYLKSEFQEAINKKRDQYRDIIYQVIKEGQETGDFRNEVLPDIATMGLIGMINWTYKWFKQDGSLTIEEIAHIFTDLILHSLLTEDALKDFQTKTMLLKNQPIHY</sequence>
<dbReference type="InterPro" id="IPR009057">
    <property type="entry name" value="Homeodomain-like_sf"/>
</dbReference>
<organism evidence="5 6">
    <name type="scientific">Bacillus chungangensis</name>
    <dbReference type="NCBI Taxonomy" id="587633"/>
    <lineage>
        <taxon>Bacteria</taxon>
        <taxon>Bacillati</taxon>
        <taxon>Bacillota</taxon>
        <taxon>Bacilli</taxon>
        <taxon>Bacillales</taxon>
        <taxon>Bacillaceae</taxon>
        <taxon>Bacillus</taxon>
    </lineage>
</organism>
<dbReference type="InterPro" id="IPR036271">
    <property type="entry name" value="Tet_transcr_reg_TetR-rel_C_sf"/>
</dbReference>
<dbReference type="InterPro" id="IPR001647">
    <property type="entry name" value="HTH_TetR"/>
</dbReference>
<dbReference type="InterPro" id="IPR041490">
    <property type="entry name" value="KstR2_TetR_C"/>
</dbReference>
<protein>
    <submittedName>
        <fullName evidence="5">AcrR family transcriptional regulator</fullName>
    </submittedName>
</protein>
<evidence type="ECO:0000256" key="1">
    <source>
        <dbReference type="ARBA" id="ARBA00022491"/>
    </source>
</evidence>
<dbReference type="Gene3D" id="1.10.357.10">
    <property type="entry name" value="Tetracycline Repressor, domain 2"/>
    <property type="match status" value="1"/>
</dbReference>
<dbReference type="Pfam" id="PF17932">
    <property type="entry name" value="TetR_C_24"/>
    <property type="match status" value="1"/>
</dbReference>
<dbReference type="Pfam" id="PF00440">
    <property type="entry name" value="TetR_N"/>
    <property type="match status" value="1"/>
</dbReference>
<dbReference type="RefSeq" id="WP_307229750.1">
    <property type="nucleotide sequence ID" value="NZ_JAUSTT010000013.1"/>
</dbReference>
<dbReference type="PRINTS" id="PR00455">
    <property type="entry name" value="HTHTETR"/>
</dbReference>
<dbReference type="PANTHER" id="PTHR43479:SF11">
    <property type="entry name" value="ACREF_ENVCD OPERON REPRESSOR-RELATED"/>
    <property type="match status" value="1"/>
</dbReference>
<evidence type="ECO:0000313" key="6">
    <source>
        <dbReference type="Proteomes" id="UP001223586"/>
    </source>
</evidence>
<comment type="caution">
    <text evidence="5">The sequence shown here is derived from an EMBL/GenBank/DDBJ whole genome shotgun (WGS) entry which is preliminary data.</text>
</comment>
<dbReference type="PANTHER" id="PTHR43479">
    <property type="entry name" value="ACREF/ENVCD OPERON REPRESSOR-RELATED"/>
    <property type="match status" value="1"/>
</dbReference>
<feature type="domain" description="HTH tetR-type" evidence="4">
    <location>
        <begin position="4"/>
        <end position="64"/>
    </location>
</feature>